<dbReference type="HOGENOM" id="CLU_102556_0_0_4"/>
<dbReference type="SMART" id="SM00867">
    <property type="entry name" value="YceI"/>
    <property type="match status" value="1"/>
</dbReference>
<keyword evidence="1" id="KW-0732">Signal</keyword>
<dbReference type="PANTHER" id="PTHR34406:SF1">
    <property type="entry name" value="PROTEIN YCEI"/>
    <property type="match status" value="1"/>
</dbReference>
<dbReference type="KEGG" id="mei:Msip34_1350"/>
<dbReference type="InterPro" id="IPR027016">
    <property type="entry name" value="UCP029811"/>
</dbReference>
<reference evidence="4" key="1">
    <citation type="submission" date="2009-07" db="EMBL/GenBank/DDBJ databases">
        <title>Complete sequence of chromosome of Methylovorus sp. SIP3-4.</title>
        <authorList>
            <person name="Lucas S."/>
            <person name="Copeland A."/>
            <person name="Lapidus A."/>
            <person name="Glavina del Rio T."/>
            <person name="Tice H."/>
            <person name="Bruce D."/>
            <person name="Goodwin L."/>
            <person name="Pitluck S."/>
            <person name="Clum A."/>
            <person name="Larimer F."/>
            <person name="Land M."/>
            <person name="Hauser L."/>
            <person name="Kyrpides N."/>
            <person name="Mikhailova N."/>
            <person name="Kayluzhnaya M."/>
            <person name="Chistoserdova L."/>
        </authorList>
    </citation>
    <scope>NUCLEOTIDE SEQUENCE [LARGE SCALE GENOMIC DNA]</scope>
    <source>
        <strain evidence="4">SIP3-4</strain>
    </source>
</reference>
<dbReference type="OrthoDB" id="9793816at2"/>
<dbReference type="STRING" id="582744.Msip34_1350"/>
<evidence type="ECO:0000313" key="4">
    <source>
        <dbReference type="Proteomes" id="UP000002743"/>
    </source>
</evidence>
<evidence type="ECO:0000259" key="2">
    <source>
        <dbReference type="SMART" id="SM00867"/>
    </source>
</evidence>
<evidence type="ECO:0000256" key="1">
    <source>
        <dbReference type="SAM" id="SignalP"/>
    </source>
</evidence>
<dbReference type="PANTHER" id="PTHR34406">
    <property type="entry name" value="PROTEIN YCEI"/>
    <property type="match status" value="1"/>
</dbReference>
<sequence length="201" mass="21586" precursor="true">MSVVHSRLNAAFLPLALLSLAAFSVPAHADWVLNPQASDLSFVSIKKNSIAEIHHFKELSGSISDAGAFSLSIKLASVDTGIAVRDERMRNMLFDTAMFPSASVSGKTPANDYSSLPAGTSRIESLKFTLDLHGKNVELNSKVRVTSLSNNKLLISTIQPVIVDAANFELVAGIEKLREVAQLPAISTAVPVTLNLVFDRQ</sequence>
<dbReference type="InterPro" id="IPR007372">
    <property type="entry name" value="Lipid/polyisoprenoid-bd_YceI"/>
</dbReference>
<proteinExistence type="predicted"/>
<dbReference type="Pfam" id="PF04264">
    <property type="entry name" value="YceI"/>
    <property type="match status" value="1"/>
</dbReference>
<name>C6XDH1_METGS</name>
<protein>
    <submittedName>
        <fullName evidence="3">YceI family protein</fullName>
    </submittedName>
</protein>
<feature type="chain" id="PRO_5002973826" evidence="1">
    <location>
        <begin position="30"/>
        <end position="201"/>
    </location>
</feature>
<reference evidence="3 4" key="2">
    <citation type="journal article" date="2011" name="J. Bacteriol.">
        <title>Genomes of three methylotrophs from a single niche uncover genetic and metabolic divergence of Methylophilaceae.</title>
        <authorList>
            <person name="Lapidus A."/>
            <person name="Clum A."/>
            <person name="Labutti K."/>
            <person name="Kaluzhnaya M.G."/>
            <person name="Lim S."/>
            <person name="Beck D.A."/>
            <person name="Glavina Del Rio T."/>
            <person name="Nolan M."/>
            <person name="Mavromatis K."/>
            <person name="Huntemann M."/>
            <person name="Lucas S."/>
            <person name="Lidstrom M.E."/>
            <person name="Ivanova N."/>
            <person name="Chistoserdova L."/>
        </authorList>
    </citation>
    <scope>NUCLEOTIDE SEQUENCE [LARGE SCALE GENOMIC DNA]</scope>
    <source>
        <strain evidence="3 4">SIP3-4</strain>
    </source>
</reference>
<dbReference type="RefSeq" id="WP_015830065.1">
    <property type="nucleotide sequence ID" value="NC_012969.1"/>
</dbReference>
<evidence type="ECO:0000313" key="3">
    <source>
        <dbReference type="EMBL" id="ACT50596.1"/>
    </source>
</evidence>
<accession>C6XDH1</accession>
<dbReference type="SUPFAM" id="SSF101874">
    <property type="entry name" value="YceI-like"/>
    <property type="match status" value="1"/>
</dbReference>
<dbReference type="InterPro" id="IPR036761">
    <property type="entry name" value="TTHA0802/YceI-like_sf"/>
</dbReference>
<dbReference type="Gene3D" id="2.40.128.110">
    <property type="entry name" value="Lipid/polyisoprenoid-binding, YceI-like"/>
    <property type="match status" value="1"/>
</dbReference>
<dbReference type="Proteomes" id="UP000002743">
    <property type="component" value="Chromosome"/>
</dbReference>
<dbReference type="AlphaFoldDB" id="C6XDH1"/>
<dbReference type="EMBL" id="CP001674">
    <property type="protein sequence ID" value="ACT50596.1"/>
    <property type="molecule type" value="Genomic_DNA"/>
</dbReference>
<feature type="signal peptide" evidence="1">
    <location>
        <begin position="1"/>
        <end position="29"/>
    </location>
</feature>
<dbReference type="eggNOG" id="COG2353">
    <property type="taxonomic scope" value="Bacteria"/>
</dbReference>
<keyword evidence="4" id="KW-1185">Reference proteome</keyword>
<dbReference type="PIRSF" id="PIRSF029811">
    <property type="entry name" value="UCP029811"/>
    <property type="match status" value="1"/>
</dbReference>
<gene>
    <name evidence="3" type="ordered locus">Msip34_1350</name>
</gene>
<feature type="domain" description="Lipid/polyisoprenoid-binding YceI-like" evidence="2">
    <location>
        <begin position="30"/>
        <end position="199"/>
    </location>
</feature>
<organism evidence="3 4">
    <name type="scientific">Methylovorus glucosotrophus (strain SIP3-4)</name>
    <dbReference type="NCBI Taxonomy" id="582744"/>
    <lineage>
        <taxon>Bacteria</taxon>
        <taxon>Pseudomonadati</taxon>
        <taxon>Pseudomonadota</taxon>
        <taxon>Betaproteobacteria</taxon>
        <taxon>Nitrosomonadales</taxon>
        <taxon>Methylophilaceae</taxon>
        <taxon>Methylovorus</taxon>
    </lineage>
</organism>